<dbReference type="AlphaFoldDB" id="A0AAJ0ABM1"/>
<dbReference type="GeneID" id="85460430"/>
<proteinExistence type="predicted"/>
<dbReference type="Proteomes" id="UP001224890">
    <property type="component" value="Unassembled WGS sequence"/>
</dbReference>
<feature type="compositionally biased region" description="Polar residues" evidence="1">
    <location>
        <begin position="59"/>
        <end position="71"/>
    </location>
</feature>
<comment type="caution">
    <text evidence="2">The sequence shown here is derived from an EMBL/GenBank/DDBJ whole genome shotgun (WGS) entry which is preliminary data.</text>
</comment>
<sequence>MRSEVIAVGGVPRGLNCVSLNPTGGVAPESRWHPPPGSVPSEKFIPPVPFPPADRFITPKSSHLKGNQSPRLKQGYRSHFCATLVCDYNSIPQDHQAEKKVSQHRPPMASRLHAVTPPPSEPATSMPAQRQNTGGRGGGPGYFTRSCC</sequence>
<accession>A0AAJ0ABM1</accession>
<keyword evidence="3" id="KW-1185">Reference proteome</keyword>
<dbReference type="RefSeq" id="XP_060424938.1">
    <property type="nucleotide sequence ID" value="XM_060575904.1"/>
</dbReference>
<feature type="region of interest" description="Disordered" evidence="1">
    <location>
        <begin position="43"/>
        <end position="71"/>
    </location>
</feature>
<dbReference type="EMBL" id="JAHMHR010000052">
    <property type="protein sequence ID" value="KAK1660174.1"/>
    <property type="molecule type" value="Genomic_DNA"/>
</dbReference>
<gene>
    <name evidence="2" type="ORF">BDP55DRAFT_677510</name>
</gene>
<feature type="region of interest" description="Disordered" evidence="1">
    <location>
        <begin position="95"/>
        <end position="148"/>
    </location>
</feature>
<evidence type="ECO:0000256" key="1">
    <source>
        <dbReference type="SAM" id="MobiDB-lite"/>
    </source>
</evidence>
<protein>
    <submittedName>
        <fullName evidence="2">Uncharacterized protein</fullName>
    </submittedName>
</protein>
<feature type="compositionally biased region" description="Polar residues" evidence="1">
    <location>
        <begin position="122"/>
        <end position="133"/>
    </location>
</feature>
<reference evidence="2" key="1">
    <citation type="submission" date="2021-06" db="EMBL/GenBank/DDBJ databases">
        <title>Comparative genomics, transcriptomics and evolutionary studies reveal genomic signatures of adaptation to plant cell wall in hemibiotrophic fungi.</title>
        <authorList>
            <consortium name="DOE Joint Genome Institute"/>
            <person name="Baroncelli R."/>
            <person name="Diaz J.F."/>
            <person name="Benocci T."/>
            <person name="Peng M."/>
            <person name="Battaglia E."/>
            <person name="Haridas S."/>
            <person name="Andreopoulos W."/>
            <person name="Labutti K."/>
            <person name="Pangilinan J."/>
            <person name="Floch G.L."/>
            <person name="Makela M.R."/>
            <person name="Henrissat B."/>
            <person name="Grigoriev I.V."/>
            <person name="Crouch J.A."/>
            <person name="De Vries R.P."/>
            <person name="Sukno S.A."/>
            <person name="Thon M.R."/>
        </authorList>
    </citation>
    <scope>NUCLEOTIDE SEQUENCE</scope>
    <source>
        <strain evidence="2">CBS 193.32</strain>
    </source>
</reference>
<evidence type="ECO:0000313" key="2">
    <source>
        <dbReference type="EMBL" id="KAK1660174.1"/>
    </source>
</evidence>
<organism evidence="2 3">
    <name type="scientific">Colletotrichum godetiae</name>
    <dbReference type="NCBI Taxonomy" id="1209918"/>
    <lineage>
        <taxon>Eukaryota</taxon>
        <taxon>Fungi</taxon>
        <taxon>Dikarya</taxon>
        <taxon>Ascomycota</taxon>
        <taxon>Pezizomycotina</taxon>
        <taxon>Sordariomycetes</taxon>
        <taxon>Hypocreomycetidae</taxon>
        <taxon>Glomerellales</taxon>
        <taxon>Glomerellaceae</taxon>
        <taxon>Colletotrichum</taxon>
        <taxon>Colletotrichum acutatum species complex</taxon>
    </lineage>
</organism>
<name>A0AAJ0ABM1_9PEZI</name>
<evidence type="ECO:0000313" key="3">
    <source>
        <dbReference type="Proteomes" id="UP001224890"/>
    </source>
</evidence>